<dbReference type="PROSITE" id="PS51819">
    <property type="entry name" value="VOC"/>
    <property type="match status" value="1"/>
</dbReference>
<dbReference type="InterPro" id="IPR029068">
    <property type="entry name" value="Glyas_Bleomycin-R_OHBP_Dase"/>
</dbReference>
<dbReference type="CDD" id="cd06587">
    <property type="entry name" value="VOC"/>
    <property type="match status" value="1"/>
</dbReference>
<accession>A0A972NQ28</accession>
<dbReference type="InterPro" id="IPR004360">
    <property type="entry name" value="Glyas_Fos-R_dOase_dom"/>
</dbReference>
<dbReference type="SUPFAM" id="SSF54593">
    <property type="entry name" value="Glyoxalase/Bleomycin resistance protein/Dihydroxybiphenyl dioxygenase"/>
    <property type="match status" value="1"/>
</dbReference>
<dbReference type="Pfam" id="PF00903">
    <property type="entry name" value="Glyoxalase"/>
    <property type="match status" value="1"/>
</dbReference>
<sequence>MQADQERAPISIVYYCVFPKEISVEIDQQQEMITARAARLANNRIRGWHHHAVRTRDMVATRRFYEEVLQLPLVGTWVERFDVIKQTPSNYVHCFFELGDGSALAFFQFQEGMRDEPMPMPKDPYEHHVALGVDSIEMVDWFRKRLEESGASILMVDHGYCYSCYTQDPNGMIVEISTIVPNGIPILETAEKTAAVDLARWLDGIRASNNRWRGTTKT</sequence>
<reference evidence="2 3" key="1">
    <citation type="submission" date="2019-11" db="EMBL/GenBank/DDBJ databases">
        <title>Metabolism of dissolved organic matter in forest soils.</title>
        <authorList>
            <person name="Cyle K.T."/>
            <person name="Wilhelm R.C."/>
            <person name="Martinez C.E."/>
        </authorList>
    </citation>
    <scope>NUCLEOTIDE SEQUENCE [LARGE SCALE GENOMIC DNA]</scope>
    <source>
        <strain evidence="2 3">5N</strain>
    </source>
</reference>
<organism evidence="2 3">
    <name type="scientific">Paraburkholderia elongata</name>
    <dbReference type="NCBI Taxonomy" id="2675747"/>
    <lineage>
        <taxon>Bacteria</taxon>
        <taxon>Pseudomonadati</taxon>
        <taxon>Pseudomonadota</taxon>
        <taxon>Betaproteobacteria</taxon>
        <taxon>Burkholderiales</taxon>
        <taxon>Burkholderiaceae</taxon>
        <taxon>Paraburkholderia</taxon>
    </lineage>
</organism>
<comment type="caution">
    <text evidence="2">The sequence shown here is derived from an EMBL/GenBank/DDBJ whole genome shotgun (WGS) entry which is preliminary data.</text>
</comment>
<keyword evidence="3" id="KW-1185">Reference proteome</keyword>
<dbReference type="Proteomes" id="UP000655523">
    <property type="component" value="Unassembled WGS sequence"/>
</dbReference>
<evidence type="ECO:0000313" key="3">
    <source>
        <dbReference type="Proteomes" id="UP000655523"/>
    </source>
</evidence>
<evidence type="ECO:0000313" key="2">
    <source>
        <dbReference type="EMBL" id="NPT57648.1"/>
    </source>
</evidence>
<name>A0A972NQ28_9BURK</name>
<dbReference type="AlphaFoldDB" id="A0A972NQ28"/>
<feature type="domain" description="VOC" evidence="1">
    <location>
        <begin position="47"/>
        <end position="179"/>
    </location>
</feature>
<dbReference type="EMBL" id="WOEZ01000131">
    <property type="protein sequence ID" value="NPT57648.1"/>
    <property type="molecule type" value="Genomic_DNA"/>
</dbReference>
<proteinExistence type="predicted"/>
<dbReference type="Gene3D" id="3.10.180.10">
    <property type="entry name" value="2,3-Dihydroxybiphenyl 1,2-Dioxygenase, domain 1"/>
    <property type="match status" value="1"/>
</dbReference>
<evidence type="ECO:0000259" key="1">
    <source>
        <dbReference type="PROSITE" id="PS51819"/>
    </source>
</evidence>
<gene>
    <name evidence="2" type="ORF">GNZ13_24535</name>
</gene>
<protein>
    <submittedName>
        <fullName evidence="2">VOC family protein</fullName>
    </submittedName>
</protein>
<dbReference type="InterPro" id="IPR037523">
    <property type="entry name" value="VOC_core"/>
</dbReference>